<feature type="domain" description="Threonine/Serine exporter ThrE" evidence="9">
    <location>
        <begin position="5"/>
        <end position="132"/>
    </location>
</feature>
<keyword evidence="2" id="KW-1003">Cell membrane</keyword>
<comment type="caution">
    <text evidence="10">The sequence shown here is derived from an EMBL/GenBank/DDBJ whole genome shotgun (WGS) entry which is preliminary data.</text>
</comment>
<reference evidence="10" key="1">
    <citation type="submission" date="2022-12" db="EMBL/GenBank/DDBJ databases">
        <authorList>
            <person name="Wang J."/>
        </authorList>
    </citation>
    <scope>NUCLEOTIDE SEQUENCE</scope>
    <source>
        <strain evidence="10">HY-42-06</strain>
    </source>
</reference>
<evidence type="ECO:0000256" key="2">
    <source>
        <dbReference type="ARBA" id="ARBA00022475"/>
    </source>
</evidence>
<organism evidence="10 11">
    <name type="scientific">Clostridium ganghwense</name>
    <dbReference type="NCBI Taxonomy" id="312089"/>
    <lineage>
        <taxon>Bacteria</taxon>
        <taxon>Bacillati</taxon>
        <taxon>Bacillota</taxon>
        <taxon>Clostridia</taxon>
        <taxon>Eubacteriales</taxon>
        <taxon>Clostridiaceae</taxon>
        <taxon>Clostridium</taxon>
    </lineage>
</organism>
<protein>
    <submittedName>
        <fullName evidence="10">Threonine/serine exporter family protein</fullName>
    </submittedName>
</protein>
<evidence type="ECO:0000313" key="11">
    <source>
        <dbReference type="Proteomes" id="UP001079657"/>
    </source>
</evidence>
<feature type="transmembrane region" description="Helical" evidence="8">
    <location>
        <begin position="26"/>
        <end position="45"/>
    </location>
</feature>
<keyword evidence="3" id="KW-0997">Cell inner membrane</keyword>
<dbReference type="Proteomes" id="UP001079657">
    <property type="component" value="Unassembled WGS sequence"/>
</dbReference>
<feature type="transmembrane region" description="Helical" evidence="8">
    <location>
        <begin position="51"/>
        <end position="69"/>
    </location>
</feature>
<evidence type="ECO:0000256" key="4">
    <source>
        <dbReference type="ARBA" id="ARBA00022692"/>
    </source>
</evidence>
<evidence type="ECO:0000256" key="6">
    <source>
        <dbReference type="ARBA" id="ARBA00023136"/>
    </source>
</evidence>
<evidence type="ECO:0000256" key="1">
    <source>
        <dbReference type="ARBA" id="ARBA00004651"/>
    </source>
</evidence>
<dbReference type="PANTHER" id="PTHR34390:SF1">
    <property type="entry name" value="SUCCINATE TRANSPORTER SUBUNIT YJJB-RELATED"/>
    <property type="match status" value="1"/>
</dbReference>
<evidence type="ECO:0000259" key="9">
    <source>
        <dbReference type="Pfam" id="PF12821"/>
    </source>
</evidence>
<evidence type="ECO:0000256" key="3">
    <source>
        <dbReference type="ARBA" id="ARBA00022519"/>
    </source>
</evidence>
<accession>A0ABT4CN13</accession>
<evidence type="ECO:0000313" key="10">
    <source>
        <dbReference type="EMBL" id="MCY6370449.1"/>
    </source>
</evidence>
<name>A0ABT4CN13_9CLOT</name>
<keyword evidence="6 8" id="KW-0472">Membrane</keyword>
<dbReference type="InterPro" id="IPR024528">
    <property type="entry name" value="ThrE_2"/>
</dbReference>
<feature type="transmembrane region" description="Helical" evidence="8">
    <location>
        <begin position="6"/>
        <end position="21"/>
    </location>
</feature>
<gene>
    <name evidence="10" type="ORF">OXH55_07350</name>
</gene>
<dbReference type="EMBL" id="JAPQES010000002">
    <property type="protein sequence ID" value="MCY6370449.1"/>
    <property type="molecule type" value="Genomic_DNA"/>
</dbReference>
<keyword evidence="4 8" id="KW-0812">Transmembrane</keyword>
<dbReference type="Pfam" id="PF12821">
    <property type="entry name" value="ThrE_2"/>
    <property type="match status" value="1"/>
</dbReference>
<proteinExistence type="inferred from homology"/>
<feature type="transmembrane region" description="Helical" evidence="8">
    <location>
        <begin position="76"/>
        <end position="96"/>
    </location>
</feature>
<dbReference type="PANTHER" id="PTHR34390">
    <property type="entry name" value="UPF0442 PROTEIN YJJB-RELATED"/>
    <property type="match status" value="1"/>
</dbReference>
<comment type="similarity">
    <text evidence="7">Belongs to the ThrE exporter (TC 2.A.79) family.</text>
</comment>
<evidence type="ECO:0000256" key="8">
    <source>
        <dbReference type="SAM" id="Phobius"/>
    </source>
</evidence>
<evidence type="ECO:0000256" key="5">
    <source>
        <dbReference type="ARBA" id="ARBA00022989"/>
    </source>
</evidence>
<dbReference type="InterPro" id="IPR050539">
    <property type="entry name" value="ThrE_Dicarb/AminoAcid_Exp"/>
</dbReference>
<sequence>MVLNSLYALIATLGFAVLFNIKGKNILFASIGGSVGWFVYLLTLTYSPSKIFAMFLASIALSIYSEIMARVLKAPVTIFMICAIIPLVPGSGMYYTMLESIKGNIDKSLSLGLETLSIAVSIAAATILVASITNVIIAIKNIKSKP</sequence>
<evidence type="ECO:0000256" key="7">
    <source>
        <dbReference type="ARBA" id="ARBA00034125"/>
    </source>
</evidence>
<comment type="subcellular location">
    <subcellularLocation>
        <location evidence="1">Cell membrane</location>
        <topology evidence="1">Multi-pass membrane protein</topology>
    </subcellularLocation>
</comment>
<keyword evidence="11" id="KW-1185">Reference proteome</keyword>
<keyword evidence="5 8" id="KW-1133">Transmembrane helix</keyword>
<feature type="transmembrane region" description="Helical" evidence="8">
    <location>
        <begin position="116"/>
        <end position="139"/>
    </location>
</feature>